<keyword evidence="5" id="KW-1185">Reference proteome</keyword>
<feature type="domain" description="SbsA Ig-like" evidence="3">
    <location>
        <begin position="36"/>
        <end position="137"/>
    </location>
</feature>
<evidence type="ECO:0000259" key="3">
    <source>
        <dbReference type="Pfam" id="PF13205"/>
    </source>
</evidence>
<evidence type="ECO:0000313" key="4">
    <source>
        <dbReference type="EMBL" id="UOM51874.1"/>
    </source>
</evidence>
<dbReference type="EMBL" id="CP094929">
    <property type="protein sequence ID" value="UOM51874.1"/>
    <property type="molecule type" value="Genomic_DNA"/>
</dbReference>
<accession>A0ABY4DC82</accession>
<evidence type="ECO:0000256" key="2">
    <source>
        <dbReference type="ARBA" id="ARBA00022729"/>
    </source>
</evidence>
<reference evidence="5" key="1">
    <citation type="journal article" date="2024" name="J Bioinform Genom">
        <title>Complete genome sequence of the type strain bacterium Sphaerochaeta associata GLS2t (VKM B-2742)t.</title>
        <authorList>
            <person name="Troshina O.Y."/>
            <person name="Tepeeva A.N."/>
            <person name="Arzamasceva V.O."/>
            <person name="Whitman W.B."/>
            <person name="Varghese N."/>
            <person name="Shapiro N."/>
            <person name="Woyke T."/>
            <person name="Kripides N.C."/>
            <person name="Vasilenko O.V."/>
        </authorList>
    </citation>
    <scope>NUCLEOTIDE SEQUENCE [LARGE SCALE GENOMIC DNA]</scope>
    <source>
        <strain evidence="5">GLS2T</strain>
    </source>
</reference>
<protein>
    <submittedName>
        <fullName evidence="4">Ice-binding family protein</fullName>
    </submittedName>
</protein>
<dbReference type="RefSeq" id="WP_244773697.1">
    <property type="nucleotide sequence ID" value="NZ_CP094929.1"/>
</dbReference>
<evidence type="ECO:0000313" key="5">
    <source>
        <dbReference type="Proteomes" id="UP000829708"/>
    </source>
</evidence>
<dbReference type="Pfam" id="PF11999">
    <property type="entry name" value="Ice_binding"/>
    <property type="match status" value="1"/>
</dbReference>
<organism evidence="4 5">
    <name type="scientific">Sphaerochaeta associata</name>
    <dbReference type="NCBI Taxonomy" id="1129264"/>
    <lineage>
        <taxon>Bacteria</taxon>
        <taxon>Pseudomonadati</taxon>
        <taxon>Spirochaetota</taxon>
        <taxon>Spirochaetia</taxon>
        <taxon>Spirochaetales</taxon>
        <taxon>Sphaerochaetaceae</taxon>
        <taxon>Sphaerochaeta</taxon>
    </lineage>
</organism>
<name>A0ABY4DC82_9SPIR</name>
<comment type="similarity">
    <text evidence="1">Belongs to the ice-binding protein family.</text>
</comment>
<dbReference type="InterPro" id="IPR032812">
    <property type="entry name" value="SbsA_Ig"/>
</dbReference>
<proteinExistence type="inferred from homology"/>
<dbReference type="Proteomes" id="UP000829708">
    <property type="component" value="Chromosome"/>
</dbReference>
<dbReference type="InterPro" id="IPR014755">
    <property type="entry name" value="Cu-Rt/internalin_Ig-like"/>
</dbReference>
<evidence type="ECO:0000256" key="1">
    <source>
        <dbReference type="ARBA" id="ARBA00005445"/>
    </source>
</evidence>
<dbReference type="PROSITE" id="PS51257">
    <property type="entry name" value="PROKAR_LIPOPROTEIN"/>
    <property type="match status" value="1"/>
</dbReference>
<dbReference type="InterPro" id="IPR021884">
    <property type="entry name" value="Ice-bd_prot"/>
</dbReference>
<keyword evidence="2" id="KW-0732">Signal</keyword>
<gene>
    <name evidence="4" type="ORF">MUG09_03670</name>
</gene>
<dbReference type="Pfam" id="PF13205">
    <property type="entry name" value="Big_5"/>
    <property type="match status" value="1"/>
</dbReference>
<sequence>MKKVKITQRLLIVLLAFFTIATAFVGCKTDILTLDAPVVSSTFPDHASTGSAINGTISASFNEPVDPTTINSETFLVHNGSLSVAGIVTYDAPNKKAIFAPSANLLNTTAYTATLTAGVKNIEGTGLSEPKVWTFTTAAAGSGPAPVNLGTAANYVMLAKSAISTVPDSVITGDVGLSPAAESYMTGFSQTDATGYATSFQVAGFLYAADMAPPTSSNLTTAVEDMMSAYTDAAGRSTPDFLNQGAGEIGSLSLAPGLYKWTSSVTIGSDVTINGGSNDVWIFQVSGDLTLSSDFDVILSGGAQAKNIFWQVSGEVIMGTGSHFEGIVLCETNITMNTGSSINGKLLAQTQIAIDQSTVTNPSL</sequence>
<dbReference type="Gene3D" id="2.60.40.1220">
    <property type="match status" value="1"/>
</dbReference>